<gene>
    <name evidence="1" type="ORF">BW425_17850</name>
</gene>
<reference evidence="1 2" key="1">
    <citation type="submission" date="2017-02" db="EMBL/GenBank/DDBJ databases">
        <title>Bacillus pseudomycoides isolate FSL K6-0042.</title>
        <authorList>
            <person name="Kovac J."/>
        </authorList>
    </citation>
    <scope>NUCLEOTIDE SEQUENCE [LARGE SCALE GENOMIC DNA]</scope>
    <source>
        <strain evidence="1 2">FSL K6-0042</strain>
    </source>
</reference>
<dbReference type="AlphaFoldDB" id="A0A1Y3MFH0"/>
<dbReference type="EMBL" id="MWPX01000021">
    <property type="protein sequence ID" value="OUM47621.1"/>
    <property type="molecule type" value="Genomic_DNA"/>
</dbReference>
<comment type="caution">
    <text evidence="1">The sequence shown here is derived from an EMBL/GenBank/DDBJ whole genome shotgun (WGS) entry which is preliminary data.</text>
</comment>
<organism evidence="1 2">
    <name type="scientific">Bacillus pseudomycoides</name>
    <dbReference type="NCBI Taxonomy" id="64104"/>
    <lineage>
        <taxon>Bacteria</taxon>
        <taxon>Bacillati</taxon>
        <taxon>Bacillota</taxon>
        <taxon>Bacilli</taxon>
        <taxon>Bacillales</taxon>
        <taxon>Bacillaceae</taxon>
        <taxon>Bacillus</taxon>
        <taxon>Bacillus cereus group</taxon>
    </lineage>
</organism>
<accession>A0A1Y3MFH0</accession>
<name>A0A1Y3MFH0_9BACI</name>
<proteinExistence type="predicted"/>
<dbReference type="Proteomes" id="UP000195321">
    <property type="component" value="Unassembled WGS sequence"/>
</dbReference>
<evidence type="ECO:0000313" key="2">
    <source>
        <dbReference type="Proteomes" id="UP000195321"/>
    </source>
</evidence>
<sequence>MLLCLLTRNILFLPTLFPLNKLYVIHFIPKQTFHLNYISYKYKESRVLFVIPFVRKKQRLILTTIYTERLGHKSIEITANMYFLIIPKIIENEQGKYDAYVG</sequence>
<evidence type="ECO:0000313" key="1">
    <source>
        <dbReference type="EMBL" id="OUM47621.1"/>
    </source>
</evidence>
<protein>
    <submittedName>
        <fullName evidence="1">Uncharacterized protein</fullName>
    </submittedName>
</protein>